<dbReference type="InterPro" id="IPR012340">
    <property type="entry name" value="NA-bd_OB-fold"/>
</dbReference>
<dbReference type="GO" id="GO:0006310">
    <property type="term" value="P:DNA recombination"/>
    <property type="evidence" value="ECO:0007669"/>
    <property type="project" value="InterPro"/>
</dbReference>
<dbReference type="Gene3D" id="2.40.50.140">
    <property type="entry name" value="Nucleic acid-binding proteins"/>
    <property type="match status" value="1"/>
</dbReference>
<dbReference type="InterPro" id="IPR050191">
    <property type="entry name" value="ATP-dep_DNA_ligase"/>
</dbReference>
<dbReference type="Gene3D" id="1.10.3260.10">
    <property type="entry name" value="DNA ligase, ATP-dependent, N-terminal domain"/>
    <property type="match status" value="1"/>
</dbReference>
<sequence length="865" mass="98252">MVLAFGDVCNLLEGAEKIASRHSRCAPDEEELRIRQHVTRWFEQHRADLDDVETPAAAVLSAIFPHRRKDRVYGLQPPSLSKKITQLLNLNHGQKVLFGGWSTGAYGDLGRYTELAFKPWDGTFAARIKRAIPMEKVDNLLTQLAARYRFSDPGIKQQRDWHMSTDTELTYILRRLESWEAKWFVRLLLREYPTISLDETHVFRQYHFLLPELLKFQNEFDAAFQLLRGELSCYPPRPELSVENKMRLEASRLLKPTVGVKVARPPFHKAWSFKHCYQLVGKRAWAAEVKYDGEYCECEIHVNLDATGNDIRIFSKNGKDATMDREALHSTIRDALRIGEPDCSVQRNCIVLAEMVLYSDKEQKVLSFSKIRKHIKRSGSFLGTLQDSPPHEWEHLMLVFFDVLVIDDEPVMRQCLQKRRQVLRKLVRITPGRSLRSQWTLLDFNSEHGTTDLKQAFARSLVEKQEGLILKPLSTPYFPLHSAEGVYWPGYFIKLKRDYLGDMGGQRDLGDFAIIGACFDPQSAPKTDVRPLYWTHFHIGCVTNKLEIQRSRAKPKFQVVGCLSLDKQIPKSDLKYLNQFGRFQQIDLGSSRSIDAFDIKHGKGFEHRMTVAFGSPFVAEILGSGFEKAQNETFEMLRHPRIKKIHHDRTWEDAVSMDDLHRMAKEKWKVPDAEELDGHARDVALLAKKYLNEKNGSQGTASECATTQETTQRSEASTVRTSASASKDAVVQESQQASAHTCTTIASSQCSGSTQGNGGRASRELRSILVREDTSDSLQRQETGAVYPTPHTCSVVSATSKRSFDSNVIISPPSGKRRKTRSPLADARGNRTLGSFNFDSQTKVIHIFAEEGLKVQVHTGSPAEE</sequence>
<dbReference type="Proteomes" id="UP000077069">
    <property type="component" value="Unassembled WGS sequence"/>
</dbReference>
<dbReference type="InterPro" id="IPR036599">
    <property type="entry name" value="DNA_ligase_N_sf"/>
</dbReference>
<dbReference type="GO" id="GO:0005634">
    <property type="term" value="C:nucleus"/>
    <property type="evidence" value="ECO:0007669"/>
    <property type="project" value="TreeGrafter"/>
</dbReference>
<dbReference type="InterPro" id="IPR012310">
    <property type="entry name" value="DNA_ligase_ATP-dep_cent"/>
</dbReference>
<dbReference type="RefSeq" id="XP_018035153.1">
    <property type="nucleotide sequence ID" value="XM_018184223.1"/>
</dbReference>
<gene>
    <name evidence="7" type="ORF">CC84DRAFT_1247110</name>
</gene>
<dbReference type="Gene3D" id="3.30.470.30">
    <property type="entry name" value="DNA ligase/mRNA capping enzyme"/>
    <property type="match status" value="1"/>
</dbReference>
<evidence type="ECO:0000256" key="1">
    <source>
        <dbReference type="ARBA" id="ARBA00007572"/>
    </source>
</evidence>
<evidence type="ECO:0000256" key="5">
    <source>
        <dbReference type="SAM" id="MobiDB-lite"/>
    </source>
</evidence>
<evidence type="ECO:0000256" key="4">
    <source>
        <dbReference type="ARBA" id="ARBA00022840"/>
    </source>
</evidence>
<dbReference type="GO" id="GO:0005524">
    <property type="term" value="F:ATP binding"/>
    <property type="evidence" value="ECO:0007669"/>
    <property type="project" value="UniProtKB-KW"/>
</dbReference>
<accession>A0A177CDE4</accession>
<dbReference type="PANTHER" id="PTHR45674:SF12">
    <property type="entry name" value="ATP DEPENDENT DNA LIGASE DOMAIN-CONTAINING PROTEIN"/>
    <property type="match status" value="1"/>
</dbReference>
<keyword evidence="8" id="KW-1185">Reference proteome</keyword>
<keyword evidence="4" id="KW-0067">ATP-binding</keyword>
<dbReference type="InterPro" id="IPR012308">
    <property type="entry name" value="DNA_ligase_ATP-dep_N"/>
</dbReference>
<organism evidence="7 8">
    <name type="scientific">Paraphaeosphaeria sporulosa</name>
    <dbReference type="NCBI Taxonomy" id="1460663"/>
    <lineage>
        <taxon>Eukaryota</taxon>
        <taxon>Fungi</taxon>
        <taxon>Dikarya</taxon>
        <taxon>Ascomycota</taxon>
        <taxon>Pezizomycotina</taxon>
        <taxon>Dothideomycetes</taxon>
        <taxon>Pleosporomycetidae</taxon>
        <taxon>Pleosporales</taxon>
        <taxon>Massarineae</taxon>
        <taxon>Didymosphaeriaceae</taxon>
        <taxon>Paraphaeosphaeria</taxon>
    </lineage>
</organism>
<dbReference type="GO" id="GO:0003910">
    <property type="term" value="F:DNA ligase (ATP) activity"/>
    <property type="evidence" value="ECO:0007669"/>
    <property type="project" value="InterPro"/>
</dbReference>
<reference evidence="7 8" key="1">
    <citation type="submission" date="2016-05" db="EMBL/GenBank/DDBJ databases">
        <title>Comparative analysis of secretome profiles of manganese(II)-oxidizing ascomycete fungi.</title>
        <authorList>
            <consortium name="DOE Joint Genome Institute"/>
            <person name="Zeiner C.A."/>
            <person name="Purvine S.O."/>
            <person name="Zink E.M."/>
            <person name="Wu S."/>
            <person name="Pasa-Tolic L."/>
            <person name="Chaput D.L."/>
            <person name="Haridas S."/>
            <person name="Grigoriev I.V."/>
            <person name="Santelli C.M."/>
            <person name="Hansel C.M."/>
        </authorList>
    </citation>
    <scope>NUCLEOTIDE SEQUENCE [LARGE SCALE GENOMIC DNA]</scope>
    <source>
        <strain evidence="7 8">AP3s5-JAC2a</strain>
    </source>
</reference>
<dbReference type="AlphaFoldDB" id="A0A177CDE4"/>
<dbReference type="InParanoid" id="A0A177CDE4"/>
<dbReference type="SUPFAM" id="SSF56091">
    <property type="entry name" value="DNA ligase/mRNA capping enzyme, catalytic domain"/>
    <property type="match status" value="1"/>
</dbReference>
<keyword evidence="3" id="KW-0547">Nucleotide-binding</keyword>
<comment type="similarity">
    <text evidence="1">Belongs to the ATP-dependent DNA ligase family.</text>
</comment>
<proteinExistence type="inferred from homology"/>
<dbReference type="CDD" id="cd08039">
    <property type="entry name" value="Adenylation_DNA_ligase_Fungal"/>
    <property type="match status" value="1"/>
</dbReference>
<dbReference type="GO" id="GO:0005739">
    <property type="term" value="C:mitochondrion"/>
    <property type="evidence" value="ECO:0007669"/>
    <property type="project" value="TreeGrafter"/>
</dbReference>
<feature type="domain" description="ATP-dependent DNA ligase family profile" evidence="6">
    <location>
        <begin position="398"/>
        <end position="543"/>
    </location>
</feature>
<dbReference type="OrthoDB" id="2160351at2759"/>
<dbReference type="EMBL" id="KV441553">
    <property type="protein sequence ID" value="OAG04788.1"/>
    <property type="molecule type" value="Genomic_DNA"/>
</dbReference>
<dbReference type="GO" id="GO:0003677">
    <property type="term" value="F:DNA binding"/>
    <property type="evidence" value="ECO:0007669"/>
    <property type="project" value="InterPro"/>
</dbReference>
<name>A0A177CDE4_9PLEO</name>
<feature type="region of interest" description="Disordered" evidence="5">
    <location>
        <begin position="806"/>
        <end position="826"/>
    </location>
</feature>
<dbReference type="GO" id="GO:0006281">
    <property type="term" value="P:DNA repair"/>
    <property type="evidence" value="ECO:0007669"/>
    <property type="project" value="InterPro"/>
</dbReference>
<dbReference type="PANTHER" id="PTHR45674">
    <property type="entry name" value="DNA LIGASE 1/3 FAMILY MEMBER"/>
    <property type="match status" value="1"/>
</dbReference>
<keyword evidence="2" id="KW-0436">Ligase</keyword>
<evidence type="ECO:0000313" key="7">
    <source>
        <dbReference type="EMBL" id="OAG04788.1"/>
    </source>
</evidence>
<dbReference type="GO" id="GO:1903461">
    <property type="term" value="P:Okazaki fragment processing involved in mitotic DNA replication"/>
    <property type="evidence" value="ECO:0007669"/>
    <property type="project" value="TreeGrafter"/>
</dbReference>
<evidence type="ECO:0000313" key="8">
    <source>
        <dbReference type="Proteomes" id="UP000077069"/>
    </source>
</evidence>
<feature type="compositionally biased region" description="Polar residues" evidence="5">
    <location>
        <begin position="696"/>
        <end position="725"/>
    </location>
</feature>
<evidence type="ECO:0000259" key="6">
    <source>
        <dbReference type="PROSITE" id="PS50160"/>
    </source>
</evidence>
<dbReference type="Pfam" id="PF01068">
    <property type="entry name" value="DNA_ligase_A_M"/>
    <property type="match status" value="1"/>
</dbReference>
<evidence type="ECO:0000256" key="3">
    <source>
        <dbReference type="ARBA" id="ARBA00022741"/>
    </source>
</evidence>
<dbReference type="GeneID" id="28767709"/>
<evidence type="ECO:0000256" key="2">
    <source>
        <dbReference type="ARBA" id="ARBA00022598"/>
    </source>
</evidence>
<dbReference type="Pfam" id="PF04675">
    <property type="entry name" value="DNA_ligase_A_N"/>
    <property type="match status" value="1"/>
</dbReference>
<protein>
    <recommendedName>
        <fullName evidence="6">ATP-dependent DNA ligase family profile domain-containing protein</fullName>
    </recommendedName>
</protein>
<dbReference type="PROSITE" id="PS50160">
    <property type="entry name" value="DNA_LIGASE_A3"/>
    <property type="match status" value="1"/>
</dbReference>
<dbReference type="STRING" id="1460663.A0A177CDE4"/>
<feature type="region of interest" description="Disordered" evidence="5">
    <location>
        <begin position="696"/>
        <end position="732"/>
    </location>
</feature>